<accession>A0AAE1YNN1</accession>
<reference evidence="1" key="1">
    <citation type="submission" date="2020-06" db="EMBL/GenBank/DDBJ databases">
        <authorList>
            <person name="Li T."/>
            <person name="Hu X."/>
            <person name="Zhang T."/>
            <person name="Song X."/>
            <person name="Zhang H."/>
            <person name="Dai N."/>
            <person name="Sheng W."/>
            <person name="Hou X."/>
            <person name="Wei L."/>
        </authorList>
    </citation>
    <scope>NUCLEOTIDE SEQUENCE</scope>
    <source>
        <strain evidence="1">3651</strain>
        <tissue evidence="1">Leaf</tissue>
    </source>
</reference>
<dbReference type="EMBL" id="JACGWO010000003">
    <property type="protein sequence ID" value="KAK4433570.1"/>
    <property type="molecule type" value="Genomic_DNA"/>
</dbReference>
<proteinExistence type="predicted"/>
<dbReference type="Proteomes" id="UP001293254">
    <property type="component" value="Unassembled WGS sequence"/>
</dbReference>
<comment type="caution">
    <text evidence="1">The sequence shown here is derived from an EMBL/GenBank/DDBJ whole genome shotgun (WGS) entry which is preliminary data.</text>
</comment>
<gene>
    <name evidence="1" type="ORF">Salat_1119400</name>
</gene>
<keyword evidence="2" id="KW-1185">Reference proteome</keyword>
<evidence type="ECO:0000313" key="2">
    <source>
        <dbReference type="Proteomes" id="UP001293254"/>
    </source>
</evidence>
<evidence type="ECO:0000313" key="1">
    <source>
        <dbReference type="EMBL" id="KAK4433570.1"/>
    </source>
</evidence>
<organism evidence="1 2">
    <name type="scientific">Sesamum alatum</name>
    <dbReference type="NCBI Taxonomy" id="300844"/>
    <lineage>
        <taxon>Eukaryota</taxon>
        <taxon>Viridiplantae</taxon>
        <taxon>Streptophyta</taxon>
        <taxon>Embryophyta</taxon>
        <taxon>Tracheophyta</taxon>
        <taxon>Spermatophyta</taxon>
        <taxon>Magnoliopsida</taxon>
        <taxon>eudicotyledons</taxon>
        <taxon>Gunneridae</taxon>
        <taxon>Pentapetalae</taxon>
        <taxon>asterids</taxon>
        <taxon>lamiids</taxon>
        <taxon>Lamiales</taxon>
        <taxon>Pedaliaceae</taxon>
        <taxon>Sesamum</taxon>
    </lineage>
</organism>
<protein>
    <submittedName>
        <fullName evidence="1">Uncharacterized protein</fullName>
    </submittedName>
</protein>
<reference evidence="1" key="2">
    <citation type="journal article" date="2024" name="Plant">
        <title>Genomic evolution and insights into agronomic trait innovations of Sesamum species.</title>
        <authorList>
            <person name="Miao H."/>
            <person name="Wang L."/>
            <person name="Qu L."/>
            <person name="Liu H."/>
            <person name="Sun Y."/>
            <person name="Le M."/>
            <person name="Wang Q."/>
            <person name="Wei S."/>
            <person name="Zheng Y."/>
            <person name="Lin W."/>
            <person name="Duan Y."/>
            <person name="Cao H."/>
            <person name="Xiong S."/>
            <person name="Wang X."/>
            <person name="Wei L."/>
            <person name="Li C."/>
            <person name="Ma Q."/>
            <person name="Ju M."/>
            <person name="Zhao R."/>
            <person name="Li G."/>
            <person name="Mu C."/>
            <person name="Tian Q."/>
            <person name="Mei H."/>
            <person name="Zhang T."/>
            <person name="Gao T."/>
            <person name="Zhang H."/>
        </authorList>
    </citation>
    <scope>NUCLEOTIDE SEQUENCE</scope>
    <source>
        <strain evidence="1">3651</strain>
    </source>
</reference>
<dbReference type="AlphaFoldDB" id="A0AAE1YNN1"/>
<name>A0AAE1YNN1_9LAMI</name>
<sequence>MAAVLAWRPTVFGHLERWKRPLWCISGEGAVFAQSPPALVVPPPLKPTSEHVLTPFPPTGSRQARRTIIPLHPQPTTIDIPPPPTRDPPCLNDVSASAAAATARVSSDSRFPAPAPTVSVCNFSSSTTAATSRDLSYSRVFTPPTASCSPPH</sequence>